<evidence type="ECO:0000259" key="1">
    <source>
        <dbReference type="Pfam" id="PF14541"/>
    </source>
</evidence>
<dbReference type="Pfam" id="PF14541">
    <property type="entry name" value="TAXi_C"/>
    <property type="match status" value="1"/>
</dbReference>
<gene>
    <name evidence="2" type="ORF">CRG98_005180</name>
</gene>
<dbReference type="EMBL" id="PGOL01000208">
    <property type="protein sequence ID" value="PKI74416.1"/>
    <property type="molecule type" value="Genomic_DNA"/>
</dbReference>
<keyword evidence="3" id="KW-1185">Reference proteome</keyword>
<reference evidence="2 3" key="1">
    <citation type="submission" date="2017-11" db="EMBL/GenBank/DDBJ databases">
        <title>De-novo sequencing of pomegranate (Punica granatum L.) genome.</title>
        <authorList>
            <person name="Akparov Z."/>
            <person name="Amiraslanov A."/>
            <person name="Hajiyeva S."/>
            <person name="Abbasov M."/>
            <person name="Kaur K."/>
            <person name="Hamwieh A."/>
            <person name="Solovyev V."/>
            <person name="Salamov A."/>
            <person name="Braich B."/>
            <person name="Kosarev P."/>
            <person name="Mahmoud A."/>
            <person name="Hajiyev E."/>
            <person name="Babayeva S."/>
            <person name="Izzatullayeva V."/>
            <person name="Mammadov A."/>
            <person name="Mammadov A."/>
            <person name="Sharifova S."/>
            <person name="Ojaghi J."/>
            <person name="Eynullazada K."/>
            <person name="Bayramov B."/>
            <person name="Abdulazimova A."/>
            <person name="Shahmuradov I."/>
        </authorList>
    </citation>
    <scope>NUCLEOTIDE SEQUENCE [LARGE SCALE GENOMIC DNA]</scope>
    <source>
        <strain evidence="3">cv. AG2017</strain>
        <tissue evidence="2">Leaf</tissue>
    </source>
</reference>
<accession>A0A2I0L2M7</accession>
<sequence length="156" mass="17815">MIDVESRRTTGKSINSFIPVLKPKLSVGESTLNLDFTAIFDTGTLFTYLNEPAYTLVSESFNSRAKEKRRPSDPYIPFKYCYDLSFETSTLNLTMKGGYIFSLADPVPVIPINVTVQMIRAQWQSARVYLLQCRQLQVPLRTQRLLLVLKSALKRL</sequence>
<organism evidence="2 3">
    <name type="scientific">Punica granatum</name>
    <name type="common">Pomegranate</name>
    <dbReference type="NCBI Taxonomy" id="22663"/>
    <lineage>
        <taxon>Eukaryota</taxon>
        <taxon>Viridiplantae</taxon>
        <taxon>Streptophyta</taxon>
        <taxon>Embryophyta</taxon>
        <taxon>Tracheophyta</taxon>
        <taxon>Spermatophyta</taxon>
        <taxon>Magnoliopsida</taxon>
        <taxon>eudicotyledons</taxon>
        <taxon>Gunneridae</taxon>
        <taxon>Pentapetalae</taxon>
        <taxon>rosids</taxon>
        <taxon>malvids</taxon>
        <taxon>Myrtales</taxon>
        <taxon>Lythraceae</taxon>
        <taxon>Punica</taxon>
    </lineage>
</organism>
<proteinExistence type="predicted"/>
<evidence type="ECO:0000313" key="2">
    <source>
        <dbReference type="EMBL" id="PKI74416.1"/>
    </source>
</evidence>
<dbReference type="Proteomes" id="UP000233551">
    <property type="component" value="Unassembled WGS sequence"/>
</dbReference>
<dbReference type="InterPro" id="IPR032799">
    <property type="entry name" value="TAXi_C"/>
</dbReference>
<dbReference type="Gene3D" id="2.40.70.10">
    <property type="entry name" value="Acid Proteases"/>
    <property type="match status" value="1"/>
</dbReference>
<dbReference type="SUPFAM" id="SSF50630">
    <property type="entry name" value="Acid proteases"/>
    <property type="match status" value="1"/>
</dbReference>
<dbReference type="AlphaFoldDB" id="A0A2I0L2M7"/>
<name>A0A2I0L2M7_PUNGR</name>
<protein>
    <recommendedName>
        <fullName evidence="1">Xylanase inhibitor C-terminal domain-containing protein</fullName>
    </recommendedName>
</protein>
<evidence type="ECO:0000313" key="3">
    <source>
        <dbReference type="Proteomes" id="UP000233551"/>
    </source>
</evidence>
<feature type="domain" description="Xylanase inhibitor C-terminal" evidence="1">
    <location>
        <begin position="37"/>
        <end position="87"/>
    </location>
</feature>
<comment type="caution">
    <text evidence="2">The sequence shown here is derived from an EMBL/GenBank/DDBJ whole genome shotgun (WGS) entry which is preliminary data.</text>
</comment>
<dbReference type="InterPro" id="IPR021109">
    <property type="entry name" value="Peptidase_aspartic_dom_sf"/>
</dbReference>
<dbReference type="STRING" id="22663.A0A2I0L2M7"/>